<dbReference type="SUPFAM" id="SSF54928">
    <property type="entry name" value="RNA-binding domain, RBD"/>
    <property type="match status" value="3"/>
</dbReference>
<evidence type="ECO:0000256" key="3">
    <source>
        <dbReference type="ARBA" id="ARBA00013428"/>
    </source>
</evidence>
<organism evidence="12 13">
    <name type="scientific">Saitozyma podzolica</name>
    <dbReference type="NCBI Taxonomy" id="1890683"/>
    <lineage>
        <taxon>Eukaryota</taxon>
        <taxon>Fungi</taxon>
        <taxon>Dikarya</taxon>
        <taxon>Basidiomycota</taxon>
        <taxon>Agaricomycotina</taxon>
        <taxon>Tremellomycetes</taxon>
        <taxon>Tremellales</taxon>
        <taxon>Trimorphomycetaceae</taxon>
        <taxon>Saitozyma</taxon>
    </lineage>
</organism>
<keyword evidence="7" id="KW-0539">Nucleus</keyword>
<feature type="compositionally biased region" description="Low complexity" evidence="10">
    <location>
        <begin position="121"/>
        <end position="134"/>
    </location>
</feature>
<protein>
    <recommendedName>
        <fullName evidence="3">Multiple RNA-binding domain-containing protein 1</fullName>
    </recommendedName>
</protein>
<dbReference type="CDD" id="cd12320">
    <property type="entry name" value="RRM6_RBM19_RRM5_MRD1"/>
    <property type="match status" value="1"/>
</dbReference>
<evidence type="ECO:0000256" key="9">
    <source>
        <dbReference type="PROSITE-ProRule" id="PRU00176"/>
    </source>
</evidence>
<comment type="subcellular location">
    <subcellularLocation>
        <location evidence="1">Nucleus</location>
    </subcellularLocation>
</comment>
<keyword evidence="6 9" id="KW-0694">RNA-binding</keyword>
<proteinExistence type="inferred from homology"/>
<keyword evidence="8" id="KW-0687">Ribonucleoprotein</keyword>
<feature type="compositionally biased region" description="Basic and acidic residues" evidence="10">
    <location>
        <begin position="1"/>
        <end position="12"/>
    </location>
</feature>
<dbReference type="Gene3D" id="3.30.70.330">
    <property type="match status" value="5"/>
</dbReference>
<accession>A0A427YNU1</accession>
<evidence type="ECO:0000256" key="4">
    <source>
        <dbReference type="ARBA" id="ARBA00022552"/>
    </source>
</evidence>
<dbReference type="Pfam" id="PF00076">
    <property type="entry name" value="RRM_1"/>
    <property type="match status" value="4"/>
</dbReference>
<dbReference type="InterPro" id="IPR035979">
    <property type="entry name" value="RBD_domain_sf"/>
</dbReference>
<evidence type="ECO:0000256" key="1">
    <source>
        <dbReference type="ARBA" id="ARBA00004123"/>
    </source>
</evidence>
<reference evidence="12 13" key="1">
    <citation type="submission" date="2018-11" db="EMBL/GenBank/DDBJ databases">
        <title>Genome sequence of Saitozyma podzolica DSM 27192.</title>
        <authorList>
            <person name="Aliyu H."/>
            <person name="Gorte O."/>
            <person name="Ochsenreither K."/>
        </authorList>
    </citation>
    <scope>NUCLEOTIDE SEQUENCE [LARGE SCALE GENOMIC DNA]</scope>
    <source>
        <strain evidence="12 13">DSM 27192</strain>
    </source>
</reference>
<dbReference type="PANTHER" id="PTHR10352">
    <property type="entry name" value="EUKARYOTIC TRANSLATION INITIATION FACTOR 3 SUBUNIT G"/>
    <property type="match status" value="1"/>
</dbReference>
<keyword evidence="13" id="KW-1185">Reference proteome</keyword>
<feature type="domain" description="RRM" evidence="11">
    <location>
        <begin position="271"/>
        <end position="349"/>
    </location>
</feature>
<dbReference type="GO" id="GO:0005634">
    <property type="term" value="C:nucleus"/>
    <property type="evidence" value="ECO:0007669"/>
    <property type="project" value="UniProtKB-SubCell"/>
</dbReference>
<comment type="similarity">
    <text evidence="2">Belongs to the RRM MRD1 family.</text>
</comment>
<sequence>MPASDRASERPPPEGQAGGKGARGGNSVPTHLPQPPPDPHPRHLQIPPHHSPNLRSSTTITDTKLVPKRRFAFVGYKTDDEARRVKEWFDGSFSFGGGKVQVEFVRDEPLAAPPAKRSKTKITQTAETTSETTQPEAGPSRQLQEFMDVMKGVDPIASSSKSAITAVPGEEGWVAEGLKGKHDEGKKKSRREKIAEKKSQLELGPGGGNKKGKERSRSPEVEEVDDDAAWLARRRKAALDGEEGDAVDGDGEVEQITATTDPDSQLILSTGRLFVRNLAFVTTAEELSSHFGRFGHIEEVHLPVSQTTGEPLGTAFILFRDPQDALSAYNTLDKTTFQGRLLHVLPGRARPGQERTGAEKIIGGDVLGKTKEGRAEVKGKIDAKRTEQSAKGVNWATMYMNSDAVAASVADRMGISKSELLAGDDGNAAVKLALAETTVIAETKKYFEDAGIVLESLSPRVPRSQTVILVKNIPYGTTVHTLTDLFSPHGDLKRILLPPSGTLGVVEFTHAHEAGKAFKAVAYRRLGNAVLYLEKGPEGMFKDPNVPSLKEKAAEEKRLLAEKVAEAAAAATASSSRDQPDPTDEAGSTLFLKNLSFATTSDRLASVLSSLAGFSFARVQTKPDPKREGARLSMGYGFVGFKTKDAAQRALGGLQGFEIDGYKIEAKFAQRGAEEVDKEHNKGEPIKGKNKGTKVLVKNLPFEATKKDVRELFSAYGQLKSLRLPKKATLSSTGSQGTRGFAFLEFTTHTEAQRAMDALKHTHLLGRHLVMEWAKEGEGVDVDALREKVGRDRRLEGAWGGMLGKRKLDLTAGQNEELHGLEE</sequence>
<dbReference type="InterPro" id="IPR034482">
    <property type="entry name" value="Mrd1_RRM3"/>
</dbReference>
<evidence type="ECO:0000256" key="10">
    <source>
        <dbReference type="SAM" id="MobiDB-lite"/>
    </source>
</evidence>
<keyword evidence="5" id="KW-0677">Repeat</keyword>
<feature type="region of interest" description="Disordered" evidence="10">
    <location>
        <begin position="175"/>
        <end position="227"/>
    </location>
</feature>
<name>A0A427YNU1_9TREE</name>
<feature type="compositionally biased region" description="Polar residues" evidence="10">
    <location>
        <begin position="53"/>
        <end position="62"/>
    </location>
</feature>
<gene>
    <name evidence="12" type="primary">MRD1</name>
    <name evidence="12" type="ORF">EHS25_008156</name>
</gene>
<dbReference type="GO" id="GO:0006364">
    <property type="term" value="P:rRNA processing"/>
    <property type="evidence" value="ECO:0007669"/>
    <property type="project" value="UniProtKB-KW"/>
</dbReference>
<dbReference type="InterPro" id="IPR012677">
    <property type="entry name" value="Nucleotide-bd_a/b_plait_sf"/>
</dbReference>
<dbReference type="GO" id="GO:1990904">
    <property type="term" value="C:ribonucleoprotein complex"/>
    <property type="evidence" value="ECO:0007669"/>
    <property type="project" value="UniProtKB-KW"/>
</dbReference>
<dbReference type="PROSITE" id="PS50102">
    <property type="entry name" value="RRM"/>
    <property type="match status" value="4"/>
</dbReference>
<dbReference type="AlphaFoldDB" id="A0A427YNU1"/>
<dbReference type="STRING" id="1890683.A0A427YNU1"/>
<evidence type="ECO:0000313" key="12">
    <source>
        <dbReference type="EMBL" id="RSH92710.1"/>
    </source>
</evidence>
<dbReference type="GO" id="GO:0003723">
    <property type="term" value="F:RNA binding"/>
    <property type="evidence" value="ECO:0007669"/>
    <property type="project" value="UniProtKB-UniRule"/>
</dbReference>
<dbReference type="CDD" id="cd12568">
    <property type="entry name" value="RRM3_MRD1"/>
    <property type="match status" value="1"/>
</dbReference>
<dbReference type="InterPro" id="IPR000504">
    <property type="entry name" value="RRM_dom"/>
</dbReference>
<evidence type="ECO:0000256" key="5">
    <source>
        <dbReference type="ARBA" id="ARBA00022737"/>
    </source>
</evidence>
<dbReference type="EMBL" id="RSCD01000005">
    <property type="protein sequence ID" value="RSH92710.1"/>
    <property type="molecule type" value="Genomic_DNA"/>
</dbReference>
<evidence type="ECO:0000256" key="8">
    <source>
        <dbReference type="ARBA" id="ARBA00023274"/>
    </source>
</evidence>
<feature type="domain" description="RRM" evidence="11">
    <location>
        <begin position="466"/>
        <end position="538"/>
    </location>
</feature>
<feature type="compositionally biased region" description="Basic and acidic residues" evidence="10">
    <location>
        <begin position="178"/>
        <end position="200"/>
    </location>
</feature>
<feature type="domain" description="RRM" evidence="11">
    <location>
        <begin position="693"/>
        <end position="776"/>
    </location>
</feature>
<feature type="region of interest" description="Disordered" evidence="10">
    <location>
        <begin position="1"/>
        <end position="64"/>
    </location>
</feature>
<feature type="domain" description="RRM" evidence="11">
    <location>
        <begin position="588"/>
        <end position="671"/>
    </location>
</feature>
<comment type="caution">
    <text evidence="12">The sequence shown here is derived from an EMBL/GenBank/DDBJ whole genome shotgun (WGS) entry which is preliminary data.</text>
</comment>
<evidence type="ECO:0000256" key="2">
    <source>
        <dbReference type="ARBA" id="ARBA00008033"/>
    </source>
</evidence>
<feature type="region of interest" description="Disordered" evidence="10">
    <location>
        <begin position="110"/>
        <end position="140"/>
    </location>
</feature>
<evidence type="ECO:0000256" key="7">
    <source>
        <dbReference type="ARBA" id="ARBA00023242"/>
    </source>
</evidence>
<dbReference type="Proteomes" id="UP000279259">
    <property type="component" value="Unassembled WGS sequence"/>
</dbReference>
<keyword evidence="4" id="KW-0698">rRNA processing</keyword>
<dbReference type="SMART" id="SM00360">
    <property type="entry name" value="RRM"/>
    <property type="match status" value="4"/>
</dbReference>
<evidence type="ECO:0000256" key="6">
    <source>
        <dbReference type="ARBA" id="ARBA00022884"/>
    </source>
</evidence>
<evidence type="ECO:0000259" key="11">
    <source>
        <dbReference type="PROSITE" id="PS50102"/>
    </source>
</evidence>
<dbReference type="OrthoDB" id="439639at2759"/>
<evidence type="ECO:0000313" key="13">
    <source>
        <dbReference type="Proteomes" id="UP000279259"/>
    </source>
</evidence>